<reference evidence="3" key="1">
    <citation type="journal article" date="2015" name="Genome Announc.">
        <title>Draft Genome Sequence of an Anaerobic Ammonium-Oxidizing Bacterium, "Candidatus Brocadia sinica".</title>
        <authorList>
            <person name="Oshiki M."/>
            <person name="Shinyako-Hata K."/>
            <person name="Satoh H."/>
            <person name="Okabe S."/>
        </authorList>
    </citation>
    <scope>NUCLEOTIDE SEQUENCE [LARGE SCALE GENOMIC DNA]</scope>
    <source>
        <strain evidence="3">JPN1</strain>
    </source>
</reference>
<proteinExistence type="predicted"/>
<evidence type="ECO:0000313" key="2">
    <source>
        <dbReference type="EMBL" id="GAN35011.1"/>
    </source>
</evidence>
<evidence type="ECO:0000313" key="1">
    <source>
        <dbReference type="EMBL" id="GAN34106.1"/>
    </source>
</evidence>
<name>A0ABQ0JZE4_9BACT</name>
<keyword evidence="3" id="KW-1185">Reference proteome</keyword>
<dbReference type="EMBL" id="BAFN01000001">
    <property type="protein sequence ID" value="GAN34106.1"/>
    <property type="molecule type" value="Genomic_DNA"/>
</dbReference>
<reference evidence="1" key="2">
    <citation type="journal article" date="2015" name="J. Bacteriol.">
        <title>Draft Genome Sequence of an Anaerobic Ammonium-Oxidizing Bacterium, 'Candidatus Brocadia sinica'.</title>
        <authorList>
            <person name="Oshiki M."/>
            <person name="Shinyako-Hata K."/>
            <person name="Satoh H."/>
            <person name="Okabe S."/>
        </authorList>
    </citation>
    <scope>NUCLEOTIDE SEQUENCE</scope>
    <source>
        <strain evidence="1">JPN1</strain>
    </source>
</reference>
<accession>A0ABQ0JZE4</accession>
<organism evidence="1 3">
    <name type="scientific">Candidatus Brocadia sinica JPN1</name>
    <dbReference type="NCBI Taxonomy" id="1197129"/>
    <lineage>
        <taxon>Bacteria</taxon>
        <taxon>Pseudomonadati</taxon>
        <taxon>Planctomycetota</taxon>
        <taxon>Candidatus Brocadiia</taxon>
        <taxon>Candidatus Brocadiales</taxon>
        <taxon>Candidatus Brocadiaceae</taxon>
        <taxon>Candidatus Brocadia</taxon>
    </lineage>
</organism>
<sequence length="185" mass="21233">MRNNIEVAVGAYRSAQGEIEQSLRKQRELIKRLDDAREGLPKLERACESVRHEREKIADKFVLGECTELEFQEAGEKLEKAEKSLADGRVIHDALTRQVKALETDLPKRYTELDLLQRQCWEQISLQFESKITGGVRETIRTIVAIGCQIGRTRQFILDCLFPNPSSGETQQIQGELREEYSLND</sequence>
<evidence type="ECO:0000313" key="3">
    <source>
        <dbReference type="Proteomes" id="UP000032309"/>
    </source>
</evidence>
<dbReference type="EMBL" id="BAFN01000001">
    <property type="protein sequence ID" value="GAN35011.1"/>
    <property type="molecule type" value="Genomic_DNA"/>
</dbReference>
<dbReference type="Proteomes" id="UP000032309">
    <property type="component" value="Unassembled WGS sequence"/>
</dbReference>
<protein>
    <submittedName>
        <fullName evidence="1">Uncharacterized protein</fullName>
    </submittedName>
</protein>
<gene>
    <name evidence="1" type="ORF">BROSI_A2642</name>
    <name evidence="2" type="ORF">BROSI_A3557</name>
</gene>
<comment type="caution">
    <text evidence="1">The sequence shown here is derived from an EMBL/GenBank/DDBJ whole genome shotgun (WGS) entry which is preliminary data.</text>
</comment>
<dbReference type="RefSeq" id="WP_052564170.1">
    <property type="nucleotide sequence ID" value="NZ_BAFN01000001.1"/>
</dbReference>